<protein>
    <submittedName>
        <fullName evidence="1">Uncharacterized protein</fullName>
    </submittedName>
</protein>
<name>A0A645FFS1_9ZZZZ</name>
<organism evidence="1">
    <name type="scientific">bioreactor metagenome</name>
    <dbReference type="NCBI Taxonomy" id="1076179"/>
    <lineage>
        <taxon>unclassified sequences</taxon>
        <taxon>metagenomes</taxon>
        <taxon>ecological metagenomes</taxon>
    </lineage>
</organism>
<evidence type="ECO:0000313" key="1">
    <source>
        <dbReference type="EMBL" id="MPN12790.1"/>
    </source>
</evidence>
<dbReference type="AlphaFoldDB" id="A0A645FFS1"/>
<gene>
    <name evidence="1" type="ORF">SDC9_160110</name>
</gene>
<accession>A0A645FFS1</accession>
<dbReference type="EMBL" id="VSSQ01059203">
    <property type="protein sequence ID" value="MPN12790.1"/>
    <property type="molecule type" value="Genomic_DNA"/>
</dbReference>
<reference evidence="1" key="1">
    <citation type="submission" date="2019-08" db="EMBL/GenBank/DDBJ databases">
        <authorList>
            <person name="Kucharzyk K."/>
            <person name="Murdoch R.W."/>
            <person name="Higgins S."/>
            <person name="Loffler F."/>
        </authorList>
    </citation>
    <scope>NUCLEOTIDE SEQUENCE</scope>
</reference>
<proteinExistence type="predicted"/>
<comment type="caution">
    <text evidence="1">The sequence shown here is derived from an EMBL/GenBank/DDBJ whole genome shotgun (WGS) entry which is preliminary data.</text>
</comment>
<sequence length="87" mass="10197">MGFIIDENKQELEYELTKSQGVIINKVAKTDLIKDDLIKLNQEIDKVKRYTGVGYLCFISGFLIYRNIINENNKIKPQGKWDLKNFK</sequence>